<proteinExistence type="predicted"/>
<protein>
    <submittedName>
        <fullName evidence="1">Uncharacterized protein</fullName>
    </submittedName>
</protein>
<sequence length="86" mass="10058">MTAYREFEALHRQALWESTHVLPIIVGPSRAKDAELSIFCEERRRRRSRSSHRWKAVLRIVLEGLVGGQCDLDILLDPFFLHFPGR</sequence>
<reference evidence="1" key="1">
    <citation type="submission" date="2024-01" db="EMBL/GenBank/DDBJ databases">
        <authorList>
            <person name="Webb A."/>
        </authorList>
    </citation>
    <scope>NUCLEOTIDE SEQUENCE</scope>
    <source>
        <strain evidence="1">Pm1</strain>
    </source>
</reference>
<evidence type="ECO:0000313" key="1">
    <source>
        <dbReference type="EMBL" id="CAK7906075.1"/>
    </source>
</evidence>
<dbReference type="AlphaFoldDB" id="A0AAV1TA75"/>
<evidence type="ECO:0000313" key="2">
    <source>
        <dbReference type="Proteomes" id="UP001162060"/>
    </source>
</evidence>
<organism evidence="1 2">
    <name type="scientific">Peronospora matthiolae</name>
    <dbReference type="NCBI Taxonomy" id="2874970"/>
    <lineage>
        <taxon>Eukaryota</taxon>
        <taxon>Sar</taxon>
        <taxon>Stramenopiles</taxon>
        <taxon>Oomycota</taxon>
        <taxon>Peronosporomycetes</taxon>
        <taxon>Peronosporales</taxon>
        <taxon>Peronosporaceae</taxon>
        <taxon>Peronospora</taxon>
    </lineage>
</organism>
<accession>A0AAV1TA75</accession>
<comment type="caution">
    <text evidence="1">The sequence shown here is derived from an EMBL/GenBank/DDBJ whole genome shotgun (WGS) entry which is preliminary data.</text>
</comment>
<dbReference type="Proteomes" id="UP001162060">
    <property type="component" value="Unassembled WGS sequence"/>
</dbReference>
<name>A0AAV1TA75_9STRA</name>
<dbReference type="EMBL" id="CAKLBY020000030">
    <property type="protein sequence ID" value="CAK7906075.1"/>
    <property type="molecule type" value="Genomic_DNA"/>
</dbReference>
<gene>
    <name evidence="1" type="ORF">PM001_LOCUS3255</name>
</gene>